<accession>A0A0V0SYR4</accession>
<sequence>MPPFIKLLEQSRILSNWRKQALNDHSEGMVPLGLNFVPIRSHFSFIGRCPRYFISP</sequence>
<reference evidence="1 2" key="1">
    <citation type="submission" date="2015-01" db="EMBL/GenBank/DDBJ databases">
        <title>Evolution of Trichinella species and genotypes.</title>
        <authorList>
            <person name="Korhonen P.K."/>
            <person name="Edoardo P."/>
            <person name="Giuseppe L.R."/>
            <person name="Gasser R.B."/>
        </authorList>
    </citation>
    <scope>NUCLEOTIDE SEQUENCE [LARGE SCALE GENOMIC DNA]</scope>
    <source>
        <strain evidence="1">ISS417</strain>
    </source>
</reference>
<proteinExistence type="predicted"/>
<dbReference type="EMBL" id="JYDJ01001537">
    <property type="protein sequence ID" value="KRX31838.1"/>
    <property type="molecule type" value="Genomic_DNA"/>
</dbReference>
<gene>
    <name evidence="1" type="ORF">T05_9789</name>
</gene>
<keyword evidence="2" id="KW-1185">Reference proteome</keyword>
<name>A0A0V0SYR4_9BILA</name>
<organism evidence="1 2">
    <name type="scientific">Trichinella murrelli</name>
    <dbReference type="NCBI Taxonomy" id="144512"/>
    <lineage>
        <taxon>Eukaryota</taxon>
        <taxon>Metazoa</taxon>
        <taxon>Ecdysozoa</taxon>
        <taxon>Nematoda</taxon>
        <taxon>Enoplea</taxon>
        <taxon>Dorylaimia</taxon>
        <taxon>Trichinellida</taxon>
        <taxon>Trichinellidae</taxon>
        <taxon>Trichinella</taxon>
    </lineage>
</organism>
<dbReference type="Proteomes" id="UP000055048">
    <property type="component" value="Unassembled WGS sequence"/>
</dbReference>
<comment type="caution">
    <text evidence="1">The sequence shown here is derived from an EMBL/GenBank/DDBJ whole genome shotgun (WGS) entry which is preliminary data.</text>
</comment>
<protein>
    <submittedName>
        <fullName evidence="1">Uncharacterized protein</fullName>
    </submittedName>
</protein>
<evidence type="ECO:0000313" key="1">
    <source>
        <dbReference type="EMBL" id="KRX31838.1"/>
    </source>
</evidence>
<evidence type="ECO:0000313" key="2">
    <source>
        <dbReference type="Proteomes" id="UP000055048"/>
    </source>
</evidence>
<dbReference type="AlphaFoldDB" id="A0A0V0SYR4"/>